<dbReference type="Proteomes" id="UP000293342">
    <property type="component" value="Unassembled WGS sequence"/>
</dbReference>
<dbReference type="OrthoDB" id="73001at2"/>
<evidence type="ECO:0008006" key="3">
    <source>
        <dbReference type="Google" id="ProtNLM"/>
    </source>
</evidence>
<proteinExistence type="predicted"/>
<evidence type="ECO:0000313" key="1">
    <source>
        <dbReference type="EMBL" id="TCC53490.1"/>
    </source>
</evidence>
<sequence>MTSDPGSEHLTSHHRATLRKIFQHPVSHNIEWHDVVSLLEAVGTVERHQDGKVEVTVGTETGFFDLPSDKDTDIDAVVGLRRLLAAAGYSEGTASN</sequence>
<reference evidence="1 2" key="1">
    <citation type="submission" date="2019-02" db="EMBL/GenBank/DDBJ databases">
        <title>Kribbella capetownensis sp. nov. and Kribbella speibonae sp. nov., isolated from soil.</title>
        <authorList>
            <person name="Curtis S.M."/>
            <person name="Norton I."/>
            <person name="Everest G.J."/>
            <person name="Meyers P.R."/>
        </authorList>
    </citation>
    <scope>NUCLEOTIDE SEQUENCE [LARGE SCALE GENOMIC DNA]</scope>
    <source>
        <strain evidence="1 2">YM53</strain>
    </source>
</reference>
<protein>
    <recommendedName>
        <fullName evidence="3">HicA protein</fullName>
    </recommendedName>
</protein>
<name>A0A4R0K2I2_9ACTN</name>
<dbReference type="EMBL" id="SJKD01000001">
    <property type="protein sequence ID" value="TCC53490.1"/>
    <property type="molecule type" value="Genomic_DNA"/>
</dbReference>
<dbReference type="AlphaFoldDB" id="A0A4R0K2I2"/>
<organism evidence="1 2">
    <name type="scientific">Kribbella capetownensis</name>
    <dbReference type="NCBI Taxonomy" id="1572659"/>
    <lineage>
        <taxon>Bacteria</taxon>
        <taxon>Bacillati</taxon>
        <taxon>Actinomycetota</taxon>
        <taxon>Actinomycetes</taxon>
        <taxon>Propionibacteriales</taxon>
        <taxon>Kribbellaceae</taxon>
        <taxon>Kribbella</taxon>
    </lineage>
</organism>
<gene>
    <name evidence="1" type="ORF">E0H75_07320</name>
</gene>
<evidence type="ECO:0000313" key="2">
    <source>
        <dbReference type="Proteomes" id="UP000293342"/>
    </source>
</evidence>
<comment type="caution">
    <text evidence="1">The sequence shown here is derived from an EMBL/GenBank/DDBJ whole genome shotgun (WGS) entry which is preliminary data.</text>
</comment>
<keyword evidence="2" id="KW-1185">Reference proteome</keyword>
<dbReference type="RefSeq" id="WP_131512410.1">
    <property type="nucleotide sequence ID" value="NZ_SJKD01000001.1"/>
</dbReference>
<accession>A0A4R0K2I2</accession>